<organism evidence="3 4">
    <name type="scientific">Planosporangium thailandense</name>
    <dbReference type="NCBI Taxonomy" id="765197"/>
    <lineage>
        <taxon>Bacteria</taxon>
        <taxon>Bacillati</taxon>
        <taxon>Actinomycetota</taxon>
        <taxon>Actinomycetes</taxon>
        <taxon>Micromonosporales</taxon>
        <taxon>Micromonosporaceae</taxon>
        <taxon>Planosporangium</taxon>
    </lineage>
</organism>
<evidence type="ECO:0000313" key="3">
    <source>
        <dbReference type="EMBL" id="NJC72073.1"/>
    </source>
</evidence>
<feature type="domain" description="Thioesterase" evidence="2">
    <location>
        <begin position="33"/>
        <end position="256"/>
    </location>
</feature>
<dbReference type="InterPro" id="IPR001031">
    <property type="entry name" value="Thioesterase"/>
</dbReference>
<dbReference type="Proteomes" id="UP000722989">
    <property type="component" value="Unassembled WGS sequence"/>
</dbReference>
<dbReference type="InterPro" id="IPR012223">
    <property type="entry name" value="TEII"/>
</dbReference>
<reference evidence="3 4" key="1">
    <citation type="submission" date="2020-03" db="EMBL/GenBank/DDBJ databases">
        <title>WGS of the type strain of Planosporangium spp.</title>
        <authorList>
            <person name="Thawai C."/>
        </authorList>
    </citation>
    <scope>NUCLEOTIDE SEQUENCE [LARGE SCALE GENOMIC DNA]</scope>
    <source>
        <strain evidence="3 4">TBRC 5610</strain>
    </source>
</reference>
<dbReference type="SUPFAM" id="SSF53474">
    <property type="entry name" value="alpha/beta-Hydrolases"/>
    <property type="match status" value="1"/>
</dbReference>
<dbReference type="PANTHER" id="PTHR11487">
    <property type="entry name" value="THIOESTERASE"/>
    <property type="match status" value="1"/>
</dbReference>
<dbReference type="EMBL" id="JAATVY010000016">
    <property type="protein sequence ID" value="NJC72073.1"/>
    <property type="molecule type" value="Genomic_DNA"/>
</dbReference>
<proteinExistence type="inferred from homology"/>
<dbReference type="Pfam" id="PF00975">
    <property type="entry name" value="Thioesterase"/>
    <property type="match status" value="1"/>
</dbReference>
<comment type="caution">
    <text evidence="3">The sequence shown here is derived from an EMBL/GenBank/DDBJ whole genome shotgun (WGS) entry which is preliminary data.</text>
</comment>
<evidence type="ECO:0000256" key="1">
    <source>
        <dbReference type="ARBA" id="ARBA00007169"/>
    </source>
</evidence>
<evidence type="ECO:0000313" key="4">
    <source>
        <dbReference type="Proteomes" id="UP000722989"/>
    </source>
</evidence>
<keyword evidence="4" id="KW-1185">Reference proteome</keyword>
<comment type="similarity">
    <text evidence="1">Belongs to the thioesterase family.</text>
</comment>
<dbReference type="PANTHER" id="PTHR11487:SF0">
    <property type="entry name" value="S-ACYL FATTY ACID SYNTHASE THIOESTERASE, MEDIUM CHAIN"/>
    <property type="match status" value="1"/>
</dbReference>
<dbReference type="Gene3D" id="3.40.50.1820">
    <property type="entry name" value="alpha/beta hydrolase"/>
    <property type="match status" value="1"/>
</dbReference>
<protein>
    <submittedName>
        <fullName evidence="3">Thioesterase</fullName>
    </submittedName>
</protein>
<evidence type="ECO:0000259" key="2">
    <source>
        <dbReference type="Pfam" id="PF00975"/>
    </source>
</evidence>
<gene>
    <name evidence="3" type="ORF">HC031_20475</name>
</gene>
<dbReference type="InterPro" id="IPR029058">
    <property type="entry name" value="AB_hydrolase_fold"/>
</dbReference>
<sequence length="265" mass="28793">MRNGVDVRAGHPAEATRWIVGDGPQAAGGALVRLFCFAHAGGGAAFFRPWRTALAPTVDVRPVLLPGREARLDEPPYRRIEQLVDPLCAALSPQLDAPYALFGHSMGAAVAFEVARRLTDAGRPGPICLLVSGRQAPRAVSARRTLWTLPDDDFVAAVGRMGGTPPEVLGEPDLLQMFLPALRADFELSETYRPLPGGRLRCPVVAYMGVDDPEVDRNGLLRWHEETSGAFTLRLFAGDHFYLKGGRADVLSAVRHDLQRAAELR</sequence>
<accession>A0ABX0Y163</accession>
<name>A0ABX0Y163_9ACTN</name>